<dbReference type="PIRSF" id="PIRSF028205">
    <property type="entry name" value="UCP028205"/>
    <property type="match status" value="1"/>
</dbReference>
<accession>A0A3S9NBF7</accession>
<evidence type="ECO:0000256" key="2">
    <source>
        <dbReference type="SAM" id="SignalP"/>
    </source>
</evidence>
<evidence type="ECO:0000313" key="4">
    <source>
        <dbReference type="EMBL" id="AZQ53003.1"/>
    </source>
</evidence>
<reference evidence="4 5" key="1">
    <citation type="submission" date="2018-12" db="EMBL/GenBank/DDBJ databases">
        <title>Cadmium resistance mechanism in endophytic bacteria Burkholderia cenocepacia YG-3.</title>
        <authorList>
            <person name="Zhang X."/>
            <person name="Wang X."/>
            <person name="Zhu Y."/>
        </authorList>
    </citation>
    <scope>NUCLEOTIDE SEQUENCE [LARGE SCALE GENOMIC DNA]</scope>
    <source>
        <strain evidence="4 5">YG-3</strain>
    </source>
</reference>
<organism evidence="4 5">
    <name type="scientific">Burkholderia cenocepacia</name>
    <dbReference type="NCBI Taxonomy" id="95486"/>
    <lineage>
        <taxon>Bacteria</taxon>
        <taxon>Pseudomonadati</taxon>
        <taxon>Pseudomonadota</taxon>
        <taxon>Betaproteobacteria</taxon>
        <taxon>Burkholderiales</taxon>
        <taxon>Burkholderiaceae</taxon>
        <taxon>Burkholderia</taxon>
        <taxon>Burkholderia cepacia complex</taxon>
    </lineage>
</organism>
<keyword evidence="4" id="KW-0449">Lipoprotein</keyword>
<evidence type="ECO:0000259" key="3">
    <source>
        <dbReference type="Pfam" id="PF17131"/>
    </source>
</evidence>
<dbReference type="EMBL" id="CP034546">
    <property type="protein sequence ID" value="AZQ53003.1"/>
    <property type="molecule type" value="Genomic_DNA"/>
</dbReference>
<dbReference type="InterPro" id="IPR029046">
    <property type="entry name" value="LolA/LolB/LppX"/>
</dbReference>
<name>A0A3S9NBF7_9BURK</name>
<evidence type="ECO:0000313" key="5">
    <source>
        <dbReference type="Proteomes" id="UP000277191"/>
    </source>
</evidence>
<dbReference type="SUPFAM" id="SSF89392">
    <property type="entry name" value="Prokaryotic lipoproteins and lipoprotein localization factors"/>
    <property type="match status" value="1"/>
</dbReference>
<feature type="chain" id="PRO_5019257597" evidence="2">
    <location>
        <begin position="25"/>
        <end position="260"/>
    </location>
</feature>
<dbReference type="Gene3D" id="2.50.20.10">
    <property type="entry name" value="Lipoprotein localisation LolA/LolB/LppX"/>
    <property type="match status" value="1"/>
</dbReference>
<protein>
    <submittedName>
        <fullName evidence="4">Outer membrane lipoprotein-sorting protein</fullName>
    </submittedName>
</protein>
<feature type="domain" description="Uncharacterized protein TP-0789" evidence="3">
    <location>
        <begin position="79"/>
        <end position="256"/>
    </location>
</feature>
<gene>
    <name evidence="4" type="ORF">D5R55_18560</name>
</gene>
<keyword evidence="1 2" id="KW-0732">Signal</keyword>
<dbReference type="AlphaFoldDB" id="A0A3S9NBF7"/>
<sequence length="260" mass="29132">MQTHSMARLGAAAILALACCTAHAAPDPQRILAASDAVRNPSEPFTLNVTLTQYTDGKQTDSNALTAYSRINPASGQFRSLIRFAAPARDANKLMLKSGNDLWFFDPASKATIRISPQQRLLGQASNGDVVTVNFAQGYRAQVEAEEDVQDGERQTRRAYRLKLVQSVSDMTYHSIEMWIDTTDSRPVKARFFSESGKLLKTAFYRRFQQQLGALRPTEIVIIDGLNPNLVTVMRYADYVAREIPDAWFQSDFMARFQPE</sequence>
<proteinExistence type="predicted"/>
<feature type="signal peptide" evidence="2">
    <location>
        <begin position="1"/>
        <end position="24"/>
    </location>
</feature>
<dbReference type="InterPro" id="IPR011220">
    <property type="entry name" value="UCP028205"/>
</dbReference>
<dbReference type="RefSeq" id="WP_059583849.1">
    <property type="nucleotide sequence ID" value="NZ_CP034546.1"/>
</dbReference>
<dbReference type="InterPro" id="IPR033399">
    <property type="entry name" value="TP_0789-like"/>
</dbReference>
<evidence type="ECO:0000256" key="1">
    <source>
        <dbReference type="ARBA" id="ARBA00022729"/>
    </source>
</evidence>
<dbReference type="CDD" id="cd16329">
    <property type="entry name" value="LolA_like"/>
    <property type="match status" value="1"/>
</dbReference>
<dbReference type="Proteomes" id="UP000277191">
    <property type="component" value="Chromosome 2"/>
</dbReference>
<dbReference type="Pfam" id="PF17131">
    <property type="entry name" value="LolA_like"/>
    <property type="match status" value="1"/>
</dbReference>